<dbReference type="AlphaFoldDB" id="A0A517Y9Q1"/>
<name>A0A517Y9Q1_9BACT</name>
<accession>A0A517Y9Q1</accession>
<sequence length="118" mass="12810">MIPPHWVPEDFRANLSRPKQPLPSPKNLPTPNRVGAIFGRADVAFSRPAPTRNIVLTHKRNSARSPCSRDGSTPLGSGGFSGRPLSAQTTTPEPEKPPDPGLAFSLTAHNILRNYSQH</sequence>
<reference evidence="2 3" key="1">
    <citation type="submission" date="2019-02" db="EMBL/GenBank/DDBJ databases">
        <title>Deep-cultivation of Planctomycetes and their phenomic and genomic characterization uncovers novel biology.</title>
        <authorList>
            <person name="Wiegand S."/>
            <person name="Jogler M."/>
            <person name="Boedeker C."/>
            <person name="Pinto D."/>
            <person name="Vollmers J."/>
            <person name="Rivas-Marin E."/>
            <person name="Kohn T."/>
            <person name="Peeters S.H."/>
            <person name="Heuer A."/>
            <person name="Rast P."/>
            <person name="Oberbeckmann S."/>
            <person name="Bunk B."/>
            <person name="Jeske O."/>
            <person name="Meyerdierks A."/>
            <person name="Storesund J.E."/>
            <person name="Kallscheuer N."/>
            <person name="Luecker S."/>
            <person name="Lage O.M."/>
            <person name="Pohl T."/>
            <person name="Merkel B.J."/>
            <person name="Hornburger P."/>
            <person name="Mueller R.-W."/>
            <person name="Bruemmer F."/>
            <person name="Labrenz M."/>
            <person name="Spormann A.M."/>
            <person name="Op den Camp H."/>
            <person name="Overmann J."/>
            <person name="Amann R."/>
            <person name="Jetten M.S.M."/>
            <person name="Mascher T."/>
            <person name="Medema M.H."/>
            <person name="Devos D.P."/>
            <person name="Kaster A.-K."/>
            <person name="Ovreas L."/>
            <person name="Rohde M."/>
            <person name="Galperin M.Y."/>
            <person name="Jogler C."/>
        </authorList>
    </citation>
    <scope>NUCLEOTIDE SEQUENCE [LARGE SCALE GENOMIC DNA]</scope>
    <source>
        <strain evidence="2 3">ETA_A8</strain>
    </source>
</reference>
<feature type="region of interest" description="Disordered" evidence="1">
    <location>
        <begin position="57"/>
        <end position="110"/>
    </location>
</feature>
<protein>
    <submittedName>
        <fullName evidence="2">Uncharacterized protein</fullName>
    </submittedName>
</protein>
<evidence type="ECO:0000256" key="1">
    <source>
        <dbReference type="SAM" id="MobiDB-lite"/>
    </source>
</evidence>
<proteinExistence type="predicted"/>
<keyword evidence="3" id="KW-1185">Reference proteome</keyword>
<dbReference type="Proteomes" id="UP000315017">
    <property type="component" value="Chromosome"/>
</dbReference>
<dbReference type="KEGG" id="aagg:ETAA8_20400"/>
<dbReference type="EMBL" id="CP036274">
    <property type="protein sequence ID" value="QDU26956.1"/>
    <property type="molecule type" value="Genomic_DNA"/>
</dbReference>
<feature type="region of interest" description="Disordered" evidence="1">
    <location>
        <begin position="1"/>
        <end position="32"/>
    </location>
</feature>
<evidence type="ECO:0000313" key="3">
    <source>
        <dbReference type="Proteomes" id="UP000315017"/>
    </source>
</evidence>
<evidence type="ECO:0000313" key="2">
    <source>
        <dbReference type="EMBL" id="QDU26956.1"/>
    </source>
</evidence>
<gene>
    <name evidence="2" type="ORF">ETAA8_20400</name>
</gene>
<organism evidence="2 3">
    <name type="scientific">Anatilimnocola aggregata</name>
    <dbReference type="NCBI Taxonomy" id="2528021"/>
    <lineage>
        <taxon>Bacteria</taxon>
        <taxon>Pseudomonadati</taxon>
        <taxon>Planctomycetota</taxon>
        <taxon>Planctomycetia</taxon>
        <taxon>Pirellulales</taxon>
        <taxon>Pirellulaceae</taxon>
        <taxon>Anatilimnocola</taxon>
    </lineage>
</organism>